<organism evidence="1 2">
    <name type="scientific">Adineta steineri</name>
    <dbReference type="NCBI Taxonomy" id="433720"/>
    <lineage>
        <taxon>Eukaryota</taxon>
        <taxon>Metazoa</taxon>
        <taxon>Spiralia</taxon>
        <taxon>Gnathifera</taxon>
        <taxon>Rotifera</taxon>
        <taxon>Eurotatoria</taxon>
        <taxon>Bdelloidea</taxon>
        <taxon>Adinetida</taxon>
        <taxon>Adinetidae</taxon>
        <taxon>Adineta</taxon>
    </lineage>
</organism>
<sequence>TTIWQQKQIHAIGIVNENAFYVGWYDDVPGIHLYTRNSSDNTWTTKDNDKITHDYQTTDIIIDNCKRIWAVVPETGKVIIYDQNKNCLGEIDDGSGSLFNLMIAENYTLIMSHGSNNGLTRIKPDLNCRPLR</sequence>
<evidence type="ECO:0000313" key="2">
    <source>
        <dbReference type="Proteomes" id="UP000663868"/>
    </source>
</evidence>
<gene>
    <name evidence="1" type="ORF">KXQ929_LOCUS52646</name>
</gene>
<evidence type="ECO:0000313" key="1">
    <source>
        <dbReference type="EMBL" id="CAF4428645.1"/>
    </source>
</evidence>
<dbReference type="AlphaFoldDB" id="A0A820QYD2"/>
<comment type="caution">
    <text evidence="1">The sequence shown here is derived from an EMBL/GenBank/DDBJ whole genome shotgun (WGS) entry which is preliminary data.</text>
</comment>
<dbReference type="SUPFAM" id="SSF101898">
    <property type="entry name" value="NHL repeat"/>
    <property type="match status" value="1"/>
</dbReference>
<reference evidence="1" key="1">
    <citation type="submission" date="2021-02" db="EMBL/GenBank/DDBJ databases">
        <authorList>
            <person name="Nowell W R."/>
        </authorList>
    </citation>
    <scope>NUCLEOTIDE SEQUENCE</scope>
</reference>
<dbReference type="EMBL" id="CAJOBB010028253">
    <property type="protein sequence ID" value="CAF4428645.1"/>
    <property type="molecule type" value="Genomic_DNA"/>
</dbReference>
<name>A0A820QYD2_9BILA</name>
<accession>A0A820QYD2</accession>
<proteinExistence type="predicted"/>
<feature type="non-terminal residue" evidence="1">
    <location>
        <position position="1"/>
    </location>
</feature>
<dbReference type="Proteomes" id="UP000663868">
    <property type="component" value="Unassembled WGS sequence"/>
</dbReference>
<protein>
    <submittedName>
        <fullName evidence="1">Uncharacterized protein</fullName>
    </submittedName>
</protein>